<accession>A0A0G0Z3H0</accession>
<comment type="caution">
    <text evidence="2">The sequence shown here is derived from an EMBL/GenBank/DDBJ whole genome shotgun (WGS) entry which is preliminary data.</text>
</comment>
<reference evidence="2 3" key="1">
    <citation type="journal article" date="2015" name="Nature">
        <title>rRNA introns, odd ribosomes, and small enigmatic genomes across a large radiation of phyla.</title>
        <authorList>
            <person name="Brown C.T."/>
            <person name="Hug L.A."/>
            <person name="Thomas B.C."/>
            <person name="Sharon I."/>
            <person name="Castelle C.J."/>
            <person name="Singh A."/>
            <person name="Wilkins M.J."/>
            <person name="Williams K.H."/>
            <person name="Banfield J.F."/>
        </authorList>
    </citation>
    <scope>NUCLEOTIDE SEQUENCE [LARGE SCALE GENOMIC DNA]</scope>
</reference>
<proteinExistence type="predicted"/>
<evidence type="ECO:0000313" key="2">
    <source>
        <dbReference type="EMBL" id="KKS43287.1"/>
    </source>
</evidence>
<gene>
    <name evidence="2" type="ORF">UV06_C0001G0021</name>
</gene>
<keyword evidence="2" id="KW-0489">Methyltransferase</keyword>
<dbReference type="Gene3D" id="3.40.50.150">
    <property type="entry name" value="Vaccinia Virus protein VP39"/>
    <property type="match status" value="1"/>
</dbReference>
<dbReference type="InterPro" id="IPR029063">
    <property type="entry name" value="SAM-dependent_MTases_sf"/>
</dbReference>
<keyword evidence="2" id="KW-0808">Transferase</keyword>
<dbReference type="SUPFAM" id="SSF53335">
    <property type="entry name" value="S-adenosyl-L-methionine-dependent methyltransferases"/>
    <property type="match status" value="1"/>
</dbReference>
<sequence length="227" mass="25587">METNEVLIPNGYKFFEVEDNPMLGSNNKKEEFAVKNRSFSDVDRYFSGGISREIKKLLGESPNEQIRVLDLAGGTESQAVRDIEKEFGNSVKALNIDFAQDIEKGKGADRVQGDATHIPLADASIQLVYCRQLLPFMKRFNSEHISQVNKVLSEVARVLKPGGIAFLDDEEELSGTKSDNKRQELADKLGVILESYDSVSLRKGDRNFPKFWDRGIRPAKFLVMKKL</sequence>
<dbReference type="GO" id="GO:0032259">
    <property type="term" value="P:methylation"/>
    <property type="evidence" value="ECO:0007669"/>
    <property type="project" value="UniProtKB-KW"/>
</dbReference>
<organism evidence="2 3">
    <name type="scientific">Candidatus Collierbacteria bacterium GW2011_GWA2_42_17</name>
    <dbReference type="NCBI Taxonomy" id="1618378"/>
    <lineage>
        <taxon>Bacteria</taxon>
        <taxon>Candidatus Collieribacteriota</taxon>
    </lineage>
</organism>
<dbReference type="InterPro" id="IPR013216">
    <property type="entry name" value="Methyltransf_11"/>
</dbReference>
<keyword evidence="2" id="KW-0830">Ubiquinone</keyword>
<evidence type="ECO:0000313" key="3">
    <source>
        <dbReference type="Proteomes" id="UP000033854"/>
    </source>
</evidence>
<dbReference type="CDD" id="cd02440">
    <property type="entry name" value="AdoMet_MTases"/>
    <property type="match status" value="1"/>
</dbReference>
<dbReference type="Proteomes" id="UP000033854">
    <property type="component" value="Unassembled WGS sequence"/>
</dbReference>
<dbReference type="EMBL" id="LCDA01000001">
    <property type="protein sequence ID" value="KKS43287.1"/>
    <property type="molecule type" value="Genomic_DNA"/>
</dbReference>
<dbReference type="GO" id="GO:0008757">
    <property type="term" value="F:S-adenosylmethionine-dependent methyltransferase activity"/>
    <property type="evidence" value="ECO:0007669"/>
    <property type="project" value="InterPro"/>
</dbReference>
<protein>
    <submittedName>
        <fullName evidence="2">Ubiquinone/menaquinone biosynthesis methyltransferase ubiE</fullName>
    </submittedName>
</protein>
<dbReference type="AlphaFoldDB" id="A0A0G0Z3H0"/>
<name>A0A0G0Z3H0_9BACT</name>
<evidence type="ECO:0000259" key="1">
    <source>
        <dbReference type="Pfam" id="PF08241"/>
    </source>
</evidence>
<dbReference type="Pfam" id="PF08241">
    <property type="entry name" value="Methyltransf_11"/>
    <property type="match status" value="1"/>
</dbReference>
<feature type="domain" description="Methyltransferase type 11" evidence="1">
    <location>
        <begin position="77"/>
        <end position="166"/>
    </location>
</feature>